<accession>A0A1G7Y0M9</accession>
<proteinExistence type="inferred from homology"/>
<dbReference type="GO" id="GO:0006282">
    <property type="term" value="P:regulation of DNA repair"/>
    <property type="evidence" value="ECO:0007669"/>
    <property type="project" value="UniProtKB-UniRule"/>
</dbReference>
<evidence type="ECO:0000256" key="5">
    <source>
        <dbReference type="HAMAP-Rule" id="MF_01114"/>
    </source>
</evidence>
<dbReference type="PANTHER" id="PTHR33602:SF1">
    <property type="entry name" value="REGULATORY PROTEIN RECX FAMILY PROTEIN"/>
    <property type="match status" value="1"/>
</dbReference>
<comment type="function">
    <text evidence="5">Modulates RecA activity.</text>
</comment>
<evidence type="ECO:0000313" key="8">
    <source>
        <dbReference type="EMBL" id="SDG89947.1"/>
    </source>
</evidence>
<feature type="domain" description="RecX second three-helical" evidence="6">
    <location>
        <begin position="56"/>
        <end position="95"/>
    </location>
</feature>
<dbReference type="Pfam" id="PF02631">
    <property type="entry name" value="RecX_HTH2"/>
    <property type="match status" value="1"/>
</dbReference>
<evidence type="ECO:0000256" key="2">
    <source>
        <dbReference type="ARBA" id="ARBA00009695"/>
    </source>
</evidence>
<evidence type="ECO:0000259" key="6">
    <source>
        <dbReference type="Pfam" id="PF02631"/>
    </source>
</evidence>
<dbReference type="AlphaFoldDB" id="A0A1G7Y0M9"/>
<keyword evidence="4 5" id="KW-0963">Cytoplasm</keyword>
<dbReference type="PANTHER" id="PTHR33602">
    <property type="entry name" value="REGULATORY PROTEIN RECX FAMILY PROTEIN"/>
    <property type="match status" value="1"/>
</dbReference>
<dbReference type="HAMAP" id="MF_01114">
    <property type="entry name" value="RecX"/>
    <property type="match status" value="1"/>
</dbReference>
<name>A0A1G7Y0M9_9FIRM</name>
<dbReference type="InterPro" id="IPR003783">
    <property type="entry name" value="Regulatory_RecX"/>
</dbReference>
<evidence type="ECO:0000256" key="3">
    <source>
        <dbReference type="ARBA" id="ARBA00018111"/>
    </source>
</evidence>
<dbReference type="Proteomes" id="UP000198656">
    <property type="component" value="Unassembled WGS sequence"/>
</dbReference>
<dbReference type="Gene3D" id="1.10.10.10">
    <property type="entry name" value="Winged helix-like DNA-binding domain superfamily/Winged helix DNA-binding domain"/>
    <property type="match status" value="3"/>
</dbReference>
<dbReference type="GO" id="GO:0005737">
    <property type="term" value="C:cytoplasm"/>
    <property type="evidence" value="ECO:0007669"/>
    <property type="project" value="UniProtKB-SubCell"/>
</dbReference>
<comment type="similarity">
    <text evidence="2 5">Belongs to the RecX family.</text>
</comment>
<dbReference type="OrthoDB" id="1809454at2"/>
<organism evidence="8 9">
    <name type="scientific">Desulfosporosinus hippei DSM 8344</name>
    <dbReference type="NCBI Taxonomy" id="1121419"/>
    <lineage>
        <taxon>Bacteria</taxon>
        <taxon>Bacillati</taxon>
        <taxon>Bacillota</taxon>
        <taxon>Clostridia</taxon>
        <taxon>Eubacteriales</taxon>
        <taxon>Desulfitobacteriaceae</taxon>
        <taxon>Desulfosporosinus</taxon>
    </lineage>
</organism>
<dbReference type="EMBL" id="FNCP01000007">
    <property type="protein sequence ID" value="SDG89947.1"/>
    <property type="molecule type" value="Genomic_DNA"/>
</dbReference>
<dbReference type="InterPro" id="IPR036388">
    <property type="entry name" value="WH-like_DNA-bd_sf"/>
</dbReference>
<feature type="domain" description="RecX first three-helical" evidence="7">
    <location>
        <begin position="12"/>
        <end position="48"/>
    </location>
</feature>
<dbReference type="Pfam" id="PF21982">
    <property type="entry name" value="RecX_HTH1"/>
    <property type="match status" value="1"/>
</dbReference>
<reference evidence="9" key="1">
    <citation type="submission" date="2016-10" db="EMBL/GenBank/DDBJ databases">
        <authorList>
            <person name="Varghese N."/>
            <person name="Submissions S."/>
        </authorList>
    </citation>
    <scope>NUCLEOTIDE SEQUENCE [LARGE SCALE GENOMIC DNA]</scope>
    <source>
        <strain evidence="9">DSM 8344</strain>
    </source>
</reference>
<comment type="subcellular location">
    <subcellularLocation>
        <location evidence="1 5">Cytoplasm</location>
    </subcellularLocation>
</comment>
<evidence type="ECO:0000259" key="7">
    <source>
        <dbReference type="Pfam" id="PF21982"/>
    </source>
</evidence>
<protein>
    <recommendedName>
        <fullName evidence="3 5">Regulatory protein RecX</fullName>
    </recommendedName>
</protein>
<dbReference type="RefSeq" id="WP_092332204.1">
    <property type="nucleotide sequence ID" value="NZ_FNCP01000007.1"/>
</dbReference>
<dbReference type="InterPro" id="IPR053924">
    <property type="entry name" value="RecX_HTH_2nd"/>
</dbReference>
<keyword evidence="9" id="KW-1185">Reference proteome</keyword>
<gene>
    <name evidence="5" type="primary">recX</name>
    <name evidence="8" type="ORF">SAMN05443529_107160</name>
</gene>
<evidence type="ECO:0000256" key="4">
    <source>
        <dbReference type="ARBA" id="ARBA00022490"/>
    </source>
</evidence>
<sequence>MKSSKPCKSTMEAALDLLSRRLLTHYELETRLLEKGYESSEIKAVLERILEWGYVNDRELALMYSESRLKRYSRRRVQQDMQNRGIESELIDQALKATYSSNDEYEQCMSLAERWYTQEEKRWELKCAKDNAKRTIPRELWVRQKVTRKLVQRGYPSDMVRSVINQIGNEREDGSV</sequence>
<evidence type="ECO:0000256" key="1">
    <source>
        <dbReference type="ARBA" id="ARBA00004496"/>
    </source>
</evidence>
<dbReference type="InterPro" id="IPR053926">
    <property type="entry name" value="RecX_HTH_1st"/>
</dbReference>
<dbReference type="STRING" id="1121419.SAMN05443529_107160"/>
<evidence type="ECO:0000313" key="9">
    <source>
        <dbReference type="Proteomes" id="UP000198656"/>
    </source>
</evidence>